<evidence type="ECO:0000256" key="3">
    <source>
        <dbReference type="ARBA" id="ARBA00022840"/>
    </source>
</evidence>
<name>A0A2P6M5J1_9GAMM</name>
<proteinExistence type="inferred from homology"/>
<dbReference type="Gene3D" id="3.40.50.300">
    <property type="entry name" value="P-loop containing nucleotide triphosphate hydrolases"/>
    <property type="match status" value="1"/>
</dbReference>
<dbReference type="EMBL" id="PVLF01000033">
    <property type="protein sequence ID" value="PRH81270.1"/>
    <property type="molecule type" value="Genomic_DNA"/>
</dbReference>
<dbReference type="AlphaFoldDB" id="A0A2P6M5J1"/>
<sequence length="250" mass="28094">MLIQQTIQGLRALRLNAMADAFEQQRGNPALQELPFEDRLAMLVDHERQARESRRVSRLLKTARLKASEAAVEDIDYRASRGLDKRQLTSLMSCDWVSKGQNLIFTGPTGVGKTWLACAFANQAARRGWSVLYRRLPRLLEEMEIAREDGSLHKLRQQLARTRVLVIDDWGVCSLSNQGRQDLLEVVDDRVATLSTVITSQLPISEWHAYLGEPTLADAILDRLVHAAHQIALKGDSMRKTLSTMPGAPD</sequence>
<evidence type="ECO:0000259" key="4">
    <source>
        <dbReference type="SMART" id="SM00382"/>
    </source>
</evidence>
<dbReference type="GO" id="GO:0005524">
    <property type="term" value="F:ATP binding"/>
    <property type="evidence" value="ECO:0007669"/>
    <property type="project" value="UniProtKB-KW"/>
</dbReference>
<dbReference type="PANTHER" id="PTHR30050:SF4">
    <property type="entry name" value="ATP-BINDING PROTEIN RV3427C IN INSERTION SEQUENCE-RELATED"/>
    <property type="match status" value="1"/>
</dbReference>
<keyword evidence="3" id="KW-0067">ATP-binding</keyword>
<dbReference type="InterPro" id="IPR027417">
    <property type="entry name" value="P-loop_NTPase"/>
</dbReference>
<dbReference type="Proteomes" id="UP000241736">
    <property type="component" value="Unassembled WGS sequence"/>
</dbReference>
<dbReference type="CDD" id="cd00009">
    <property type="entry name" value="AAA"/>
    <property type="match status" value="1"/>
</dbReference>
<evidence type="ECO:0000256" key="2">
    <source>
        <dbReference type="ARBA" id="ARBA00022741"/>
    </source>
</evidence>
<keyword evidence="2" id="KW-0547">Nucleotide-binding</keyword>
<feature type="domain" description="AAA+ ATPase" evidence="4">
    <location>
        <begin position="99"/>
        <end position="237"/>
    </location>
</feature>
<organism evidence="5 6">
    <name type="scientific">Arenimonas caeni</name>
    <dbReference type="NCBI Taxonomy" id="2058085"/>
    <lineage>
        <taxon>Bacteria</taxon>
        <taxon>Pseudomonadati</taxon>
        <taxon>Pseudomonadota</taxon>
        <taxon>Gammaproteobacteria</taxon>
        <taxon>Lysobacterales</taxon>
        <taxon>Lysobacteraceae</taxon>
        <taxon>Arenimonas</taxon>
    </lineage>
</organism>
<dbReference type="OrthoDB" id="8150723at2"/>
<comment type="similarity">
    <text evidence="1">Belongs to the IS21/IS1162 putative ATP-binding protein family.</text>
</comment>
<dbReference type="NCBIfam" id="NF038214">
    <property type="entry name" value="IS21_help_AAA"/>
    <property type="match status" value="1"/>
</dbReference>
<dbReference type="SUPFAM" id="SSF52540">
    <property type="entry name" value="P-loop containing nucleoside triphosphate hydrolases"/>
    <property type="match status" value="1"/>
</dbReference>
<accession>A0A2P6M5J1</accession>
<dbReference type="InterPro" id="IPR028350">
    <property type="entry name" value="DNAC/IstB-like"/>
</dbReference>
<dbReference type="RefSeq" id="WP_106991560.1">
    <property type="nucleotide sequence ID" value="NZ_KZ679107.1"/>
</dbReference>
<keyword evidence="6" id="KW-1185">Reference proteome</keyword>
<dbReference type="PANTHER" id="PTHR30050">
    <property type="entry name" value="CHROMOSOMAL REPLICATION INITIATOR PROTEIN DNAA"/>
    <property type="match status" value="1"/>
</dbReference>
<dbReference type="InterPro" id="IPR002611">
    <property type="entry name" value="IstB_ATP-bd"/>
</dbReference>
<evidence type="ECO:0000313" key="5">
    <source>
        <dbReference type="EMBL" id="PRH81270.1"/>
    </source>
</evidence>
<gene>
    <name evidence="5" type="ORF">C6N40_13545</name>
</gene>
<dbReference type="InterPro" id="IPR003593">
    <property type="entry name" value="AAA+_ATPase"/>
</dbReference>
<dbReference type="GO" id="GO:0006260">
    <property type="term" value="P:DNA replication"/>
    <property type="evidence" value="ECO:0007669"/>
    <property type="project" value="TreeGrafter"/>
</dbReference>
<dbReference type="SMART" id="SM00382">
    <property type="entry name" value="AAA"/>
    <property type="match status" value="1"/>
</dbReference>
<dbReference type="InterPro" id="IPR047661">
    <property type="entry name" value="IstB"/>
</dbReference>
<evidence type="ECO:0000313" key="6">
    <source>
        <dbReference type="Proteomes" id="UP000241736"/>
    </source>
</evidence>
<dbReference type="Pfam" id="PF01695">
    <property type="entry name" value="IstB_IS21"/>
    <property type="match status" value="1"/>
</dbReference>
<dbReference type="PIRSF" id="PIRSF003073">
    <property type="entry name" value="DNAC_TnpB_IstB"/>
    <property type="match status" value="1"/>
</dbReference>
<reference evidence="5 6" key="1">
    <citation type="submission" date="2018-03" db="EMBL/GenBank/DDBJ databases">
        <title>Arenimonas caeni sp. nov., isolated from activated sludge.</title>
        <authorList>
            <person name="Liu H."/>
        </authorList>
    </citation>
    <scope>NUCLEOTIDE SEQUENCE [LARGE SCALE GENOMIC DNA]</scope>
    <source>
        <strain evidence="6">z29</strain>
    </source>
</reference>
<comment type="caution">
    <text evidence="5">The sequence shown here is derived from an EMBL/GenBank/DDBJ whole genome shotgun (WGS) entry which is preliminary data.</text>
</comment>
<protein>
    <submittedName>
        <fullName evidence="5">AAA family ATPase</fullName>
    </submittedName>
</protein>
<evidence type="ECO:0000256" key="1">
    <source>
        <dbReference type="ARBA" id="ARBA00008059"/>
    </source>
</evidence>